<evidence type="ECO:0000313" key="1">
    <source>
        <dbReference type="EMBL" id="OMO97055.1"/>
    </source>
</evidence>
<protein>
    <submittedName>
        <fullName evidence="1">Uncharacterized protein</fullName>
    </submittedName>
</protein>
<dbReference type="EMBL" id="AWWV01007286">
    <property type="protein sequence ID" value="OMO97055.1"/>
    <property type="molecule type" value="Genomic_DNA"/>
</dbReference>
<sequence length="19" mass="1949">MKLGGRVLLDTDGGMSLAD</sequence>
<accession>A0A1R3JQF3</accession>
<reference evidence="1 2" key="1">
    <citation type="submission" date="2013-09" db="EMBL/GenBank/DDBJ databases">
        <title>Corchorus capsularis genome sequencing.</title>
        <authorList>
            <person name="Alam M."/>
            <person name="Haque M.S."/>
            <person name="Islam M.S."/>
            <person name="Emdad E.M."/>
            <person name="Islam M.M."/>
            <person name="Ahmed B."/>
            <person name="Halim A."/>
            <person name="Hossen Q.M.M."/>
            <person name="Hossain M.Z."/>
            <person name="Ahmed R."/>
            <person name="Khan M.M."/>
            <person name="Islam R."/>
            <person name="Rashid M.M."/>
            <person name="Khan S.A."/>
            <person name="Rahman M.S."/>
            <person name="Alam M."/>
        </authorList>
    </citation>
    <scope>NUCLEOTIDE SEQUENCE [LARGE SCALE GENOMIC DNA]</scope>
    <source>
        <strain evidence="2">cv. CVL-1</strain>
        <tissue evidence="1">Whole seedling</tissue>
    </source>
</reference>
<keyword evidence="2" id="KW-1185">Reference proteome</keyword>
<proteinExistence type="predicted"/>
<name>A0A1R3JQF3_COCAP</name>
<dbReference type="AlphaFoldDB" id="A0A1R3JQF3"/>
<dbReference type="Proteomes" id="UP000188268">
    <property type="component" value="Unassembled WGS sequence"/>
</dbReference>
<evidence type="ECO:0000313" key="2">
    <source>
        <dbReference type="Proteomes" id="UP000188268"/>
    </source>
</evidence>
<organism evidence="1 2">
    <name type="scientific">Corchorus capsularis</name>
    <name type="common">Jute</name>
    <dbReference type="NCBI Taxonomy" id="210143"/>
    <lineage>
        <taxon>Eukaryota</taxon>
        <taxon>Viridiplantae</taxon>
        <taxon>Streptophyta</taxon>
        <taxon>Embryophyta</taxon>
        <taxon>Tracheophyta</taxon>
        <taxon>Spermatophyta</taxon>
        <taxon>Magnoliopsida</taxon>
        <taxon>eudicotyledons</taxon>
        <taxon>Gunneridae</taxon>
        <taxon>Pentapetalae</taxon>
        <taxon>rosids</taxon>
        <taxon>malvids</taxon>
        <taxon>Malvales</taxon>
        <taxon>Malvaceae</taxon>
        <taxon>Grewioideae</taxon>
        <taxon>Apeibeae</taxon>
        <taxon>Corchorus</taxon>
    </lineage>
</organism>
<gene>
    <name evidence="1" type="ORF">CCACVL1_04679</name>
</gene>
<comment type="caution">
    <text evidence="1">The sequence shown here is derived from an EMBL/GenBank/DDBJ whole genome shotgun (WGS) entry which is preliminary data.</text>
</comment>